<proteinExistence type="predicted"/>
<reference evidence="1 2" key="1">
    <citation type="submission" date="2019-06" db="EMBL/GenBank/DDBJ databases">
        <title>Sequencing the genomes of 1000 actinobacteria strains.</title>
        <authorList>
            <person name="Klenk H.-P."/>
        </authorList>
    </citation>
    <scope>NUCLEOTIDE SEQUENCE [LARGE SCALE GENOMIC DNA]</scope>
    <source>
        <strain evidence="1 2">DSM 45015</strain>
    </source>
</reference>
<evidence type="ECO:0000313" key="1">
    <source>
        <dbReference type="EMBL" id="TQN30582.1"/>
    </source>
</evidence>
<comment type="caution">
    <text evidence="1">The sequence shown here is derived from an EMBL/GenBank/DDBJ whole genome shotgun (WGS) entry which is preliminary data.</text>
</comment>
<evidence type="ECO:0000313" key="2">
    <source>
        <dbReference type="Proteomes" id="UP000317422"/>
    </source>
</evidence>
<gene>
    <name evidence="1" type="ORF">FHX37_0464</name>
</gene>
<accession>A0A543NFH1</accession>
<name>A0A543NFH1_9ACTN</name>
<protein>
    <submittedName>
        <fullName evidence="1">Uncharacterized protein</fullName>
    </submittedName>
</protein>
<dbReference type="EMBL" id="VFQC01000001">
    <property type="protein sequence ID" value="TQN30582.1"/>
    <property type="molecule type" value="Genomic_DNA"/>
</dbReference>
<dbReference type="AlphaFoldDB" id="A0A543NFH1"/>
<sequence length="59" mass="7090">MTRPVGICRWCGKHLYPRRRDARRAARVLHPGHHMRPYRCGRHWHIGHIALWRVRGMAS</sequence>
<dbReference type="RefSeq" id="WP_141921818.1">
    <property type="nucleotide sequence ID" value="NZ_VFQC01000001.1"/>
</dbReference>
<organism evidence="1 2">
    <name type="scientific">Haloactinospora alba</name>
    <dbReference type="NCBI Taxonomy" id="405555"/>
    <lineage>
        <taxon>Bacteria</taxon>
        <taxon>Bacillati</taxon>
        <taxon>Actinomycetota</taxon>
        <taxon>Actinomycetes</taxon>
        <taxon>Streptosporangiales</taxon>
        <taxon>Nocardiopsidaceae</taxon>
        <taxon>Haloactinospora</taxon>
    </lineage>
</organism>
<dbReference type="OrthoDB" id="3543978at2"/>
<keyword evidence="2" id="KW-1185">Reference proteome</keyword>
<dbReference type="Proteomes" id="UP000317422">
    <property type="component" value="Unassembled WGS sequence"/>
</dbReference>